<evidence type="ECO:0000313" key="2">
    <source>
        <dbReference type="Proteomes" id="UP000186922"/>
    </source>
</evidence>
<organism evidence="1 2">
    <name type="scientific">Ramazzottius varieornatus</name>
    <name type="common">Water bear</name>
    <name type="synonym">Tardigrade</name>
    <dbReference type="NCBI Taxonomy" id="947166"/>
    <lineage>
        <taxon>Eukaryota</taxon>
        <taxon>Metazoa</taxon>
        <taxon>Ecdysozoa</taxon>
        <taxon>Tardigrada</taxon>
        <taxon>Eutardigrada</taxon>
        <taxon>Parachela</taxon>
        <taxon>Hypsibioidea</taxon>
        <taxon>Ramazzottiidae</taxon>
        <taxon>Ramazzottius</taxon>
    </lineage>
</organism>
<comment type="caution">
    <text evidence="1">The sequence shown here is derived from an EMBL/GenBank/DDBJ whole genome shotgun (WGS) entry which is preliminary data.</text>
</comment>
<dbReference type="Proteomes" id="UP000186922">
    <property type="component" value="Unassembled WGS sequence"/>
</dbReference>
<reference evidence="1 2" key="1">
    <citation type="journal article" date="2016" name="Nat. Commun.">
        <title>Extremotolerant tardigrade genome and improved radiotolerance of human cultured cells by tardigrade-unique protein.</title>
        <authorList>
            <person name="Hashimoto T."/>
            <person name="Horikawa D.D."/>
            <person name="Saito Y."/>
            <person name="Kuwahara H."/>
            <person name="Kozuka-Hata H."/>
            <person name="Shin-I T."/>
            <person name="Minakuchi Y."/>
            <person name="Ohishi K."/>
            <person name="Motoyama A."/>
            <person name="Aizu T."/>
            <person name="Enomoto A."/>
            <person name="Kondo K."/>
            <person name="Tanaka S."/>
            <person name="Hara Y."/>
            <person name="Koshikawa S."/>
            <person name="Sagara H."/>
            <person name="Miura T."/>
            <person name="Yokobori S."/>
            <person name="Miyagawa K."/>
            <person name="Suzuki Y."/>
            <person name="Kubo T."/>
            <person name="Oyama M."/>
            <person name="Kohara Y."/>
            <person name="Fujiyama A."/>
            <person name="Arakawa K."/>
            <person name="Katayama T."/>
            <person name="Toyoda A."/>
            <person name="Kunieda T."/>
        </authorList>
    </citation>
    <scope>NUCLEOTIDE SEQUENCE [LARGE SCALE GENOMIC DNA]</scope>
    <source>
        <strain evidence="1 2">YOKOZUNA-1</strain>
    </source>
</reference>
<keyword evidence="2" id="KW-1185">Reference proteome</keyword>
<accession>A0A1D1W2C9</accession>
<sequence>MSGRPVRALCVARDQRTWVDLLSRRSGPPTVGHQLLPLQARPHPHAHPHRYGSLDNYVTAVRLPNLVTEVGAEVDALARLRQLHAQVDQQRLLWPASLPSEQLEELKVQLPQCVLEKDVRDNEEAVSEEEALSEEPFSIPCLMLLLSVCRTVKPLVATWTCTTASPVSFRSGSRPVSSSRRHRIELAACPFLGSCLLPNARRTAPPYKMADHCLNLDFYGISAIPLPKETAPQERAAFQRQLKDLLKDGPLGPASLHARLALPASGLFV</sequence>
<gene>
    <name evidence="1" type="primary">RvY_17503</name>
    <name evidence="1" type="synonym">RvY_17503.1</name>
    <name evidence="1" type="ORF">RvY_17503-1</name>
</gene>
<dbReference type="EMBL" id="BDGG01000015">
    <property type="protein sequence ID" value="GAV07692.1"/>
    <property type="molecule type" value="Genomic_DNA"/>
</dbReference>
<name>A0A1D1W2C9_RAMVA</name>
<protein>
    <submittedName>
        <fullName evidence="1">Uncharacterized protein</fullName>
    </submittedName>
</protein>
<evidence type="ECO:0000313" key="1">
    <source>
        <dbReference type="EMBL" id="GAV07692.1"/>
    </source>
</evidence>
<dbReference type="AlphaFoldDB" id="A0A1D1W2C9"/>
<proteinExistence type="predicted"/>